<dbReference type="Gene3D" id="1.10.260.40">
    <property type="entry name" value="lambda repressor-like DNA-binding domains"/>
    <property type="match status" value="1"/>
</dbReference>
<sequence>MAEQLDLFHIEMGKYIRQKRENAGLTIAQLAGYADCDDKNLGRIELGQRSPHFVTLFKVFDYLDIDMGDFQKALKPYRNEIKPYRDYLQK</sequence>
<dbReference type="RefSeq" id="WP_343816460.1">
    <property type="nucleotide sequence ID" value="NZ_BAAADS010000026.1"/>
</dbReference>
<dbReference type="Proteomes" id="UP001500866">
    <property type="component" value="Unassembled WGS sequence"/>
</dbReference>
<dbReference type="SMART" id="SM00530">
    <property type="entry name" value="HTH_XRE"/>
    <property type="match status" value="1"/>
</dbReference>
<dbReference type="CDD" id="cd00093">
    <property type="entry name" value="HTH_XRE"/>
    <property type="match status" value="1"/>
</dbReference>
<organism evidence="2 3">
    <name type="scientific">Virgibacillus siamensis</name>
    <dbReference type="NCBI Taxonomy" id="480071"/>
    <lineage>
        <taxon>Bacteria</taxon>
        <taxon>Bacillati</taxon>
        <taxon>Bacillota</taxon>
        <taxon>Bacilli</taxon>
        <taxon>Bacillales</taxon>
        <taxon>Bacillaceae</taxon>
        <taxon>Virgibacillus</taxon>
    </lineage>
</organism>
<dbReference type="SUPFAM" id="SSF47413">
    <property type="entry name" value="lambda repressor-like DNA-binding domains"/>
    <property type="match status" value="1"/>
</dbReference>
<evidence type="ECO:0000313" key="3">
    <source>
        <dbReference type="Proteomes" id="UP001500866"/>
    </source>
</evidence>
<dbReference type="EMBL" id="BAAADS010000026">
    <property type="protein sequence ID" value="GAA0615627.1"/>
    <property type="molecule type" value="Genomic_DNA"/>
</dbReference>
<protein>
    <recommendedName>
        <fullName evidence="1">HTH cro/C1-type domain-containing protein</fullName>
    </recommendedName>
</protein>
<accession>A0ABN1GP84</accession>
<gene>
    <name evidence="2" type="ORF">GCM10009001_36080</name>
</gene>
<proteinExistence type="predicted"/>
<comment type="caution">
    <text evidence="2">The sequence shown here is derived from an EMBL/GenBank/DDBJ whole genome shotgun (WGS) entry which is preliminary data.</text>
</comment>
<feature type="domain" description="HTH cro/C1-type" evidence="1">
    <location>
        <begin position="16"/>
        <end position="70"/>
    </location>
</feature>
<dbReference type="PROSITE" id="PS50943">
    <property type="entry name" value="HTH_CROC1"/>
    <property type="match status" value="1"/>
</dbReference>
<dbReference type="Pfam" id="PF01381">
    <property type="entry name" value="HTH_3"/>
    <property type="match status" value="1"/>
</dbReference>
<evidence type="ECO:0000313" key="2">
    <source>
        <dbReference type="EMBL" id="GAA0615627.1"/>
    </source>
</evidence>
<name>A0ABN1GP84_9BACI</name>
<dbReference type="InterPro" id="IPR001387">
    <property type="entry name" value="Cro/C1-type_HTH"/>
</dbReference>
<keyword evidence="3" id="KW-1185">Reference proteome</keyword>
<evidence type="ECO:0000259" key="1">
    <source>
        <dbReference type="PROSITE" id="PS50943"/>
    </source>
</evidence>
<dbReference type="InterPro" id="IPR010982">
    <property type="entry name" value="Lambda_DNA-bd_dom_sf"/>
</dbReference>
<reference evidence="2 3" key="1">
    <citation type="journal article" date="2019" name="Int. J. Syst. Evol. Microbiol.">
        <title>The Global Catalogue of Microorganisms (GCM) 10K type strain sequencing project: providing services to taxonomists for standard genome sequencing and annotation.</title>
        <authorList>
            <consortium name="The Broad Institute Genomics Platform"/>
            <consortium name="The Broad Institute Genome Sequencing Center for Infectious Disease"/>
            <person name="Wu L."/>
            <person name="Ma J."/>
        </authorList>
    </citation>
    <scope>NUCLEOTIDE SEQUENCE [LARGE SCALE GENOMIC DNA]</scope>
    <source>
        <strain evidence="2 3">JCM 15395</strain>
    </source>
</reference>